<gene>
    <name evidence="1" type="ORF">TICRE_20650</name>
</gene>
<name>A0A1U7M3M9_TISCR</name>
<dbReference type="AlphaFoldDB" id="A0A1U7M3M9"/>
<evidence type="ECO:0000313" key="1">
    <source>
        <dbReference type="EMBL" id="OLS01923.1"/>
    </source>
</evidence>
<accession>A0A1U7M3M9</accession>
<dbReference type="RefSeq" id="WP_143583149.1">
    <property type="nucleotide sequence ID" value="NZ_LTDM01000053.1"/>
</dbReference>
<sequence length="68" mass="8280">MENYSTKEMILSETILPQDSEEIFEKIANLSRYYCCYNNWYNVYYSIQKRIKRIRCLDNSKVYKSVCS</sequence>
<organism evidence="1 2">
    <name type="scientific">Tissierella creatinophila DSM 6911</name>
    <dbReference type="NCBI Taxonomy" id="1123403"/>
    <lineage>
        <taxon>Bacteria</taxon>
        <taxon>Bacillati</taxon>
        <taxon>Bacillota</taxon>
        <taxon>Tissierellia</taxon>
        <taxon>Tissierellales</taxon>
        <taxon>Tissierellaceae</taxon>
        <taxon>Tissierella</taxon>
    </lineage>
</organism>
<evidence type="ECO:0000313" key="2">
    <source>
        <dbReference type="Proteomes" id="UP000186112"/>
    </source>
</evidence>
<keyword evidence="2" id="KW-1185">Reference proteome</keyword>
<proteinExistence type="predicted"/>
<dbReference type="Proteomes" id="UP000186112">
    <property type="component" value="Unassembled WGS sequence"/>
</dbReference>
<reference evidence="1 2" key="1">
    <citation type="submission" date="2016-02" db="EMBL/GenBank/DDBJ databases">
        <title>Genome sequence of Tissierella creatinophila DSM 6911.</title>
        <authorList>
            <person name="Poehlein A."/>
            <person name="Daniel R."/>
        </authorList>
    </citation>
    <scope>NUCLEOTIDE SEQUENCE [LARGE SCALE GENOMIC DNA]</scope>
    <source>
        <strain evidence="1 2">DSM 6911</strain>
    </source>
</reference>
<comment type="caution">
    <text evidence="1">The sequence shown here is derived from an EMBL/GenBank/DDBJ whole genome shotgun (WGS) entry which is preliminary data.</text>
</comment>
<dbReference type="EMBL" id="LTDM01000053">
    <property type="protein sequence ID" value="OLS01923.1"/>
    <property type="molecule type" value="Genomic_DNA"/>
</dbReference>
<protein>
    <submittedName>
        <fullName evidence="1">Uncharacterized protein</fullName>
    </submittedName>
</protein>